<organism evidence="1 2">
    <name type="scientific">Lentibacillus populi</name>
    <dbReference type="NCBI Taxonomy" id="1827502"/>
    <lineage>
        <taxon>Bacteria</taxon>
        <taxon>Bacillati</taxon>
        <taxon>Bacillota</taxon>
        <taxon>Bacilli</taxon>
        <taxon>Bacillales</taxon>
        <taxon>Bacillaceae</taxon>
        <taxon>Lentibacillus</taxon>
    </lineage>
</organism>
<name>A0A9W5TX27_9BACI</name>
<comment type="caution">
    <text evidence="1">The sequence shown here is derived from an EMBL/GenBank/DDBJ whole genome shotgun (WGS) entry which is preliminary data.</text>
</comment>
<gene>
    <name evidence="1" type="ORF">GCM10011409_13440</name>
</gene>
<keyword evidence="2" id="KW-1185">Reference proteome</keyword>
<reference evidence="1" key="2">
    <citation type="submission" date="2020-09" db="EMBL/GenBank/DDBJ databases">
        <authorList>
            <person name="Sun Q."/>
            <person name="Zhou Y."/>
        </authorList>
    </citation>
    <scope>NUCLEOTIDE SEQUENCE</scope>
    <source>
        <strain evidence="1">CGMCC 1.15454</strain>
    </source>
</reference>
<dbReference type="Proteomes" id="UP000621492">
    <property type="component" value="Unassembled WGS sequence"/>
</dbReference>
<proteinExistence type="predicted"/>
<sequence length="67" mass="8133">MNYLKDIEQYGQDVTDFEVSSFETIDMLHLRSRLNSESHNMTLKERILLMEYYLQLLKNVDRMVFNI</sequence>
<reference evidence="1" key="1">
    <citation type="journal article" date="2014" name="Int. J. Syst. Evol. Microbiol.">
        <title>Complete genome sequence of Corynebacterium casei LMG S-19264T (=DSM 44701T), isolated from a smear-ripened cheese.</title>
        <authorList>
            <consortium name="US DOE Joint Genome Institute (JGI-PGF)"/>
            <person name="Walter F."/>
            <person name="Albersmeier A."/>
            <person name="Kalinowski J."/>
            <person name="Ruckert C."/>
        </authorList>
    </citation>
    <scope>NUCLEOTIDE SEQUENCE</scope>
    <source>
        <strain evidence="1">CGMCC 1.15454</strain>
    </source>
</reference>
<protein>
    <submittedName>
        <fullName evidence="1">Uncharacterized protein</fullName>
    </submittedName>
</protein>
<dbReference type="RefSeq" id="WP_102414877.1">
    <property type="nucleotide sequence ID" value="NZ_BMJD01000007.1"/>
</dbReference>
<evidence type="ECO:0000313" key="2">
    <source>
        <dbReference type="Proteomes" id="UP000621492"/>
    </source>
</evidence>
<dbReference type="AlphaFoldDB" id="A0A9W5TX27"/>
<evidence type="ECO:0000313" key="1">
    <source>
        <dbReference type="EMBL" id="GGB37328.1"/>
    </source>
</evidence>
<accession>A0A9W5TX27</accession>
<dbReference type="EMBL" id="BMJD01000007">
    <property type="protein sequence ID" value="GGB37328.1"/>
    <property type="molecule type" value="Genomic_DNA"/>
</dbReference>